<keyword evidence="3" id="KW-1185">Reference proteome</keyword>
<proteinExistence type="predicted"/>
<feature type="transmembrane region" description="Helical" evidence="1">
    <location>
        <begin position="21"/>
        <end position="39"/>
    </location>
</feature>
<gene>
    <name evidence="2" type="ORF">TIFTF001_009904</name>
</gene>
<protein>
    <submittedName>
        <fullName evidence="2">Uncharacterized protein</fullName>
    </submittedName>
</protein>
<keyword evidence="1" id="KW-1133">Transmembrane helix</keyword>
<evidence type="ECO:0000313" key="3">
    <source>
        <dbReference type="Proteomes" id="UP001187192"/>
    </source>
</evidence>
<dbReference type="Proteomes" id="UP001187192">
    <property type="component" value="Unassembled WGS sequence"/>
</dbReference>
<comment type="caution">
    <text evidence="2">The sequence shown here is derived from an EMBL/GenBank/DDBJ whole genome shotgun (WGS) entry which is preliminary data.</text>
</comment>
<name>A0AA88AHZ8_FICCA</name>
<dbReference type="AlphaFoldDB" id="A0AA88AHZ8"/>
<sequence>MRADVCFNSCVNCRRICAENVAAILIAILAVNCTSWHYFERAKRRFQLIFVGTIFLPQLGGHVSLGLCPKGLVQLERQLAALEEGELEKRRKLGEYRGGNRESTEKKEERVQGVSLEISFIFFTQRAGRRRKGQEGDI</sequence>
<dbReference type="EMBL" id="BTGU01000011">
    <property type="protein sequence ID" value="GMN40686.1"/>
    <property type="molecule type" value="Genomic_DNA"/>
</dbReference>
<keyword evidence="1" id="KW-0472">Membrane</keyword>
<reference evidence="2" key="1">
    <citation type="submission" date="2023-07" db="EMBL/GenBank/DDBJ databases">
        <title>draft genome sequence of fig (Ficus carica).</title>
        <authorList>
            <person name="Takahashi T."/>
            <person name="Nishimura K."/>
        </authorList>
    </citation>
    <scope>NUCLEOTIDE SEQUENCE</scope>
</reference>
<evidence type="ECO:0000256" key="1">
    <source>
        <dbReference type="SAM" id="Phobius"/>
    </source>
</evidence>
<evidence type="ECO:0000313" key="2">
    <source>
        <dbReference type="EMBL" id="GMN40686.1"/>
    </source>
</evidence>
<accession>A0AA88AHZ8</accession>
<organism evidence="2 3">
    <name type="scientific">Ficus carica</name>
    <name type="common">Common fig</name>
    <dbReference type="NCBI Taxonomy" id="3494"/>
    <lineage>
        <taxon>Eukaryota</taxon>
        <taxon>Viridiplantae</taxon>
        <taxon>Streptophyta</taxon>
        <taxon>Embryophyta</taxon>
        <taxon>Tracheophyta</taxon>
        <taxon>Spermatophyta</taxon>
        <taxon>Magnoliopsida</taxon>
        <taxon>eudicotyledons</taxon>
        <taxon>Gunneridae</taxon>
        <taxon>Pentapetalae</taxon>
        <taxon>rosids</taxon>
        <taxon>fabids</taxon>
        <taxon>Rosales</taxon>
        <taxon>Moraceae</taxon>
        <taxon>Ficeae</taxon>
        <taxon>Ficus</taxon>
    </lineage>
</organism>
<keyword evidence="1" id="KW-0812">Transmembrane</keyword>